<dbReference type="Proteomes" id="UP000299102">
    <property type="component" value="Unassembled WGS sequence"/>
</dbReference>
<sequence length="78" mass="8767">MTSFDTAEHAVADCDVRLAAMDTILGHMQRSSMLFRTSDTNRIAIRNAFRELCARAAEQIFKRVRGKGDGHSKDVRVL</sequence>
<proteinExistence type="predicted"/>
<evidence type="ECO:0000313" key="2">
    <source>
        <dbReference type="Proteomes" id="UP000299102"/>
    </source>
</evidence>
<name>A0A4C1WC85_EUMVA</name>
<accession>A0A4C1WC85</accession>
<reference evidence="1 2" key="1">
    <citation type="journal article" date="2019" name="Commun. Biol.">
        <title>The bagworm genome reveals a unique fibroin gene that provides high tensile strength.</title>
        <authorList>
            <person name="Kono N."/>
            <person name="Nakamura H."/>
            <person name="Ohtoshi R."/>
            <person name="Tomita M."/>
            <person name="Numata K."/>
            <person name="Arakawa K."/>
        </authorList>
    </citation>
    <scope>NUCLEOTIDE SEQUENCE [LARGE SCALE GENOMIC DNA]</scope>
</reference>
<evidence type="ECO:0000313" key="1">
    <source>
        <dbReference type="EMBL" id="GBP48681.1"/>
    </source>
</evidence>
<dbReference type="EMBL" id="BGZK01000528">
    <property type="protein sequence ID" value="GBP48681.1"/>
    <property type="molecule type" value="Genomic_DNA"/>
</dbReference>
<comment type="caution">
    <text evidence="1">The sequence shown here is derived from an EMBL/GenBank/DDBJ whole genome shotgun (WGS) entry which is preliminary data.</text>
</comment>
<gene>
    <name evidence="1" type="ORF">EVAR_103046_1</name>
</gene>
<protein>
    <submittedName>
        <fullName evidence="1">Uncharacterized protein</fullName>
    </submittedName>
</protein>
<organism evidence="1 2">
    <name type="scientific">Eumeta variegata</name>
    <name type="common">Bagworm moth</name>
    <name type="synonym">Eumeta japonica</name>
    <dbReference type="NCBI Taxonomy" id="151549"/>
    <lineage>
        <taxon>Eukaryota</taxon>
        <taxon>Metazoa</taxon>
        <taxon>Ecdysozoa</taxon>
        <taxon>Arthropoda</taxon>
        <taxon>Hexapoda</taxon>
        <taxon>Insecta</taxon>
        <taxon>Pterygota</taxon>
        <taxon>Neoptera</taxon>
        <taxon>Endopterygota</taxon>
        <taxon>Lepidoptera</taxon>
        <taxon>Glossata</taxon>
        <taxon>Ditrysia</taxon>
        <taxon>Tineoidea</taxon>
        <taxon>Psychidae</taxon>
        <taxon>Oiketicinae</taxon>
        <taxon>Eumeta</taxon>
    </lineage>
</organism>
<dbReference type="AlphaFoldDB" id="A0A4C1WC85"/>
<keyword evidence="2" id="KW-1185">Reference proteome</keyword>